<keyword evidence="1" id="KW-0812">Transmembrane</keyword>
<feature type="transmembrane region" description="Helical" evidence="1">
    <location>
        <begin position="480"/>
        <end position="503"/>
    </location>
</feature>
<keyword evidence="1" id="KW-0472">Membrane</keyword>
<accession>A0A2T2NXI6</accession>
<evidence type="ECO:0000313" key="2">
    <source>
        <dbReference type="EMBL" id="PSN70132.1"/>
    </source>
</evidence>
<evidence type="ECO:0000256" key="1">
    <source>
        <dbReference type="SAM" id="Phobius"/>
    </source>
</evidence>
<keyword evidence="1" id="KW-1133">Transmembrane helix</keyword>
<gene>
    <name evidence="2" type="ORF">BS50DRAFT_306383</name>
</gene>
<dbReference type="STRING" id="1448308.A0A2T2NXI6"/>
<dbReference type="OrthoDB" id="3692311at2759"/>
<dbReference type="Proteomes" id="UP000240883">
    <property type="component" value="Unassembled WGS sequence"/>
</dbReference>
<dbReference type="EMBL" id="KZ678132">
    <property type="protein sequence ID" value="PSN70132.1"/>
    <property type="molecule type" value="Genomic_DNA"/>
</dbReference>
<keyword evidence="3" id="KW-1185">Reference proteome</keyword>
<protein>
    <submittedName>
        <fullName evidence="2">Uncharacterized protein</fullName>
    </submittedName>
</protein>
<dbReference type="AlphaFoldDB" id="A0A2T2NXI6"/>
<evidence type="ECO:0000313" key="3">
    <source>
        <dbReference type="Proteomes" id="UP000240883"/>
    </source>
</evidence>
<sequence>MASQSVWGTVESQLLMQRLSLVGANLLFLWALSPLGGQASLRLMTRDGRETLSPIKLRYSTTGPGATMWGLATTTWEHGNLANAAALYTAALLAPLPVKNGPRDLWGNVKMPTLEALNLTAADSNGWKPVPTNISTPEFYSSLVGLPLSGLPLSGVSNFSMESTYLSVDCRSFIQTPYKYINGSMDWTALEGLAPGRVWSNKTRKNPFGSSEKPATFFIDTDRESHWAPGEEYEAILGRLDGFIGHYNQSRLNESEAKRNREISYTSKYATSAGGSEFGLNLARCSLSQYHVEAMIQCDGELCAAKKIRKSLSDTRPTTPTGFEHAIIMDSFAENFPTAITFGAGSSPTELFLTNTSAIPHRQRVGLLPQNVAYTDLSLVPSDLFSRRLGLVFNTYYQLSMQPSGYLGGGLKNLSAYGPDTLPVTDINAYLPANLSATEHSFVDWWTTFEQQMETINSPYIGATTYGNVTTTEEIFVCNFAWLALLFTSSGVVLIIGAVALILKHRTLGPEMFGFVTSMTYQNPYMKIPGGGTTLDAMERARLLRDVEVCIGDVHGEEDVGHIALATGVTLRKLERERLYA</sequence>
<name>A0A2T2NXI6_CORCC</name>
<proteinExistence type="predicted"/>
<reference evidence="2 3" key="1">
    <citation type="journal article" date="2018" name="Front. Microbiol.">
        <title>Genome-Wide Analysis of Corynespora cassiicola Leaf Fall Disease Putative Effectors.</title>
        <authorList>
            <person name="Lopez D."/>
            <person name="Ribeiro S."/>
            <person name="Label P."/>
            <person name="Fumanal B."/>
            <person name="Venisse J.S."/>
            <person name="Kohler A."/>
            <person name="de Oliveira R.R."/>
            <person name="Labutti K."/>
            <person name="Lipzen A."/>
            <person name="Lail K."/>
            <person name="Bauer D."/>
            <person name="Ohm R.A."/>
            <person name="Barry K.W."/>
            <person name="Spatafora J."/>
            <person name="Grigoriev I.V."/>
            <person name="Martin F.M."/>
            <person name="Pujade-Renaud V."/>
        </authorList>
    </citation>
    <scope>NUCLEOTIDE SEQUENCE [LARGE SCALE GENOMIC DNA]</scope>
    <source>
        <strain evidence="2 3">Philippines</strain>
    </source>
</reference>
<organism evidence="2 3">
    <name type="scientific">Corynespora cassiicola Philippines</name>
    <dbReference type="NCBI Taxonomy" id="1448308"/>
    <lineage>
        <taxon>Eukaryota</taxon>
        <taxon>Fungi</taxon>
        <taxon>Dikarya</taxon>
        <taxon>Ascomycota</taxon>
        <taxon>Pezizomycotina</taxon>
        <taxon>Dothideomycetes</taxon>
        <taxon>Pleosporomycetidae</taxon>
        <taxon>Pleosporales</taxon>
        <taxon>Corynesporascaceae</taxon>
        <taxon>Corynespora</taxon>
    </lineage>
</organism>